<evidence type="ECO:0000256" key="5">
    <source>
        <dbReference type="ARBA" id="ARBA00023027"/>
    </source>
</evidence>
<dbReference type="RefSeq" id="WP_303662478.1">
    <property type="nucleotide sequence ID" value="NZ_CP027019.1"/>
</dbReference>
<dbReference type="Proteomes" id="UP000239250">
    <property type="component" value="Chromosome"/>
</dbReference>
<dbReference type="Pfam" id="PF01232">
    <property type="entry name" value="Mannitol_dh"/>
    <property type="match status" value="1"/>
</dbReference>
<dbReference type="SUPFAM" id="SSF48179">
    <property type="entry name" value="6-phosphogluconate dehydrogenase C-terminal domain-like"/>
    <property type="match status" value="1"/>
</dbReference>
<protein>
    <recommendedName>
        <fullName evidence="3">Mannitol-1-phosphate 5-dehydrogenase</fullName>
        <ecNumber evidence="2">1.1.1.17</ecNumber>
    </recommendedName>
</protein>
<reference evidence="10" key="1">
    <citation type="submission" date="2018-02" db="EMBL/GenBank/DDBJ databases">
        <title>Firefly genomes illuminate parallel origins of bioluminescence in beetles.</title>
        <authorList>
            <person name="Fallon T.R."/>
            <person name="Lower S.E.S."/>
            <person name="Behringer M."/>
            <person name="Weng J.-K."/>
        </authorList>
    </citation>
    <scope>NUCLEOTIDE SEQUENCE [LARGE SCALE GENOMIC DNA]</scope>
</reference>
<gene>
    <name evidence="9" type="ORF">C5T88_00875</name>
</gene>
<dbReference type="EMBL" id="CP027019">
    <property type="protein sequence ID" value="AVP49137.1"/>
    <property type="molecule type" value="Genomic_DNA"/>
</dbReference>
<sequence>MKVLHFGAGNIGRGFIAPILLKDQNIEHIKFTDINKNMINHINEVKEFRVIELGETKNIIKIDNKISGVSNEDLFLNNDYKIDILTTSIGALALKYIEDIVVKIIKNKENNNEKLIIMCCENGDKVSSMFKKQIQKLYNFNENLIAFVDVMVDRIVPDQKKTNIIDIEVEQYYSWIVDETQWPTTIPRISSLKYSKNMDAEIAKKIWLLNGGHASLCWAAYKLNQFNPPFTNASLKIETLKKFLVAYLNEVGQIFSKQFNYDLDEVKKFINQTIERFENIYIQDHLERVGRNLILKLQLEERILKPLLLGQKLGLETKNIQQSILNALDYTNENDNDGKIIAQMHANDQTKAMMLKTIIKDITDEQIEFILNINN</sequence>
<evidence type="ECO:0000256" key="3">
    <source>
        <dbReference type="ARBA" id="ARBA00016219"/>
    </source>
</evidence>
<evidence type="ECO:0000256" key="2">
    <source>
        <dbReference type="ARBA" id="ARBA00012939"/>
    </source>
</evidence>
<organism evidence="9 10">
    <name type="scientific">Williamsoniiplasma luminosum</name>
    <dbReference type="NCBI Taxonomy" id="214888"/>
    <lineage>
        <taxon>Bacteria</taxon>
        <taxon>Bacillati</taxon>
        <taxon>Mycoplasmatota</taxon>
        <taxon>Mollicutes</taxon>
        <taxon>Entomoplasmatales</taxon>
        <taxon>Williamsoniiplasma</taxon>
    </lineage>
</organism>
<dbReference type="InterPro" id="IPR036291">
    <property type="entry name" value="NAD(P)-bd_dom_sf"/>
</dbReference>
<dbReference type="Gene3D" id="3.40.50.720">
    <property type="entry name" value="NAD(P)-binding Rossmann-like Domain"/>
    <property type="match status" value="1"/>
</dbReference>
<dbReference type="InterPro" id="IPR008927">
    <property type="entry name" value="6-PGluconate_DH-like_C_sf"/>
</dbReference>
<dbReference type="InterPro" id="IPR013118">
    <property type="entry name" value="Mannitol_DH_C"/>
</dbReference>
<dbReference type="PANTHER" id="PTHR30524:SF0">
    <property type="entry name" value="ALTRONATE OXIDOREDUCTASE-RELATED"/>
    <property type="match status" value="1"/>
</dbReference>
<dbReference type="AlphaFoldDB" id="A0A2S0NJF2"/>
<feature type="domain" description="Mannitol dehydrogenase N-terminal" evidence="7">
    <location>
        <begin position="1"/>
        <end position="189"/>
    </location>
</feature>
<dbReference type="InterPro" id="IPR023027">
    <property type="entry name" value="Mannitol_DH_CS"/>
</dbReference>
<evidence type="ECO:0000256" key="1">
    <source>
        <dbReference type="ARBA" id="ARBA00006541"/>
    </source>
</evidence>
<dbReference type="Gene3D" id="1.10.1040.10">
    <property type="entry name" value="N-(1-d-carboxylethyl)-l-norvaline Dehydrogenase, domain 2"/>
    <property type="match status" value="1"/>
</dbReference>
<dbReference type="GO" id="GO:0008926">
    <property type="term" value="F:mannitol-1-phosphate 5-dehydrogenase activity"/>
    <property type="evidence" value="ECO:0007669"/>
    <property type="project" value="UniProtKB-EC"/>
</dbReference>
<evidence type="ECO:0000313" key="9">
    <source>
        <dbReference type="EMBL" id="AVP49137.1"/>
    </source>
</evidence>
<dbReference type="PRINTS" id="PR00084">
    <property type="entry name" value="MTLDHDRGNASE"/>
</dbReference>
<keyword evidence="5" id="KW-0520">NAD</keyword>
<evidence type="ECO:0000259" key="8">
    <source>
        <dbReference type="Pfam" id="PF08125"/>
    </source>
</evidence>
<comment type="similarity">
    <text evidence="1">Belongs to the mannitol dehydrogenase family.</text>
</comment>
<dbReference type="GO" id="GO:0019592">
    <property type="term" value="P:mannitol catabolic process"/>
    <property type="evidence" value="ECO:0007669"/>
    <property type="project" value="TreeGrafter"/>
</dbReference>
<dbReference type="GO" id="GO:0005829">
    <property type="term" value="C:cytosol"/>
    <property type="evidence" value="ECO:0007669"/>
    <property type="project" value="TreeGrafter"/>
</dbReference>
<dbReference type="Pfam" id="PF08125">
    <property type="entry name" value="Mannitol_dh_C"/>
    <property type="match status" value="1"/>
</dbReference>
<name>A0A2S0NJF2_9MOLU</name>
<evidence type="ECO:0000259" key="7">
    <source>
        <dbReference type="Pfam" id="PF01232"/>
    </source>
</evidence>
<evidence type="ECO:0000256" key="6">
    <source>
        <dbReference type="ARBA" id="ARBA00048615"/>
    </source>
</evidence>
<dbReference type="SUPFAM" id="SSF51735">
    <property type="entry name" value="NAD(P)-binding Rossmann-fold domains"/>
    <property type="match status" value="1"/>
</dbReference>
<feature type="domain" description="Mannitol dehydrogenase C-terminal" evidence="8">
    <location>
        <begin position="202"/>
        <end position="356"/>
    </location>
</feature>
<proteinExistence type="inferred from homology"/>
<keyword evidence="4" id="KW-0560">Oxidoreductase</keyword>
<dbReference type="InterPro" id="IPR013131">
    <property type="entry name" value="Mannitol_DH_N"/>
</dbReference>
<comment type="catalytic activity">
    <reaction evidence="6">
        <text>D-mannitol 1-phosphate + NAD(+) = beta-D-fructose 6-phosphate + NADH + H(+)</text>
        <dbReference type="Rhea" id="RHEA:19661"/>
        <dbReference type="ChEBI" id="CHEBI:15378"/>
        <dbReference type="ChEBI" id="CHEBI:57540"/>
        <dbReference type="ChEBI" id="CHEBI:57634"/>
        <dbReference type="ChEBI" id="CHEBI:57945"/>
        <dbReference type="ChEBI" id="CHEBI:61381"/>
        <dbReference type="EC" id="1.1.1.17"/>
    </reaction>
</comment>
<dbReference type="EC" id="1.1.1.17" evidence="2"/>
<dbReference type="InterPro" id="IPR000669">
    <property type="entry name" value="Mannitol_DH"/>
</dbReference>
<dbReference type="PANTHER" id="PTHR30524">
    <property type="entry name" value="MANNITOL-1-PHOSPHATE 5-DEHYDROGENASE"/>
    <property type="match status" value="1"/>
</dbReference>
<evidence type="ECO:0000313" key="10">
    <source>
        <dbReference type="Proteomes" id="UP000239250"/>
    </source>
</evidence>
<accession>A0A2S0NJF2</accession>
<dbReference type="PROSITE" id="PS00974">
    <property type="entry name" value="MANNITOL_DHGENASE"/>
    <property type="match status" value="1"/>
</dbReference>
<dbReference type="InterPro" id="IPR013328">
    <property type="entry name" value="6PGD_dom2"/>
</dbReference>
<evidence type="ECO:0000256" key="4">
    <source>
        <dbReference type="ARBA" id="ARBA00023002"/>
    </source>
</evidence>